<feature type="compositionally biased region" description="Basic and acidic residues" evidence="1">
    <location>
        <begin position="192"/>
        <end position="203"/>
    </location>
</feature>
<feature type="compositionally biased region" description="Low complexity" evidence="1">
    <location>
        <begin position="177"/>
        <end position="189"/>
    </location>
</feature>
<sequence length="282" mass="30869">MRVPPGRSRFHGCRAAGAVVELHPGRPGPGRQRPDLEVGAAHHQAIARLHPDPPGSGTGPGDQEAQEPGTDRPRRRRRQQQDPGGRGQQPLAVPAYPGPNRQVIQLPDGDHPGGLAQEAVDKRRRVSLRPGPQLVSVDQVIPEAGELPFQFQGEPVRLQALQAAPLQESLDQENGQRRGQQPARQPGGPSDQTEKVFEGENKQQRAGQPESGQPAGLGRPSALDQPPVVLQVGLDQDSRLFHDGFPRFQITPWRRRRNQQRLSIRKTAGSRKRRAGRASETL</sequence>
<evidence type="ECO:0000313" key="2">
    <source>
        <dbReference type="EMBL" id="OPZ92358.1"/>
    </source>
</evidence>
<name>A0A1V5MGJ8_UNCT6</name>
<gene>
    <name evidence="2" type="ORF">BWY73_00842</name>
</gene>
<dbReference type="EMBL" id="MWAK01000106">
    <property type="protein sequence ID" value="OPZ92358.1"/>
    <property type="molecule type" value="Genomic_DNA"/>
</dbReference>
<comment type="caution">
    <text evidence="2">The sequence shown here is derived from an EMBL/GenBank/DDBJ whole genome shotgun (WGS) entry which is preliminary data.</text>
</comment>
<proteinExistence type="predicted"/>
<feature type="region of interest" description="Disordered" evidence="1">
    <location>
        <begin position="1"/>
        <end position="134"/>
    </location>
</feature>
<feature type="region of interest" description="Disordered" evidence="1">
    <location>
        <begin position="248"/>
        <end position="282"/>
    </location>
</feature>
<feature type="region of interest" description="Disordered" evidence="1">
    <location>
        <begin position="162"/>
        <end position="230"/>
    </location>
</feature>
<reference evidence="2" key="1">
    <citation type="submission" date="2017-02" db="EMBL/GenBank/DDBJ databases">
        <title>Delving into the versatile metabolic prowess of the omnipresent phylum Bacteroidetes.</title>
        <authorList>
            <person name="Nobu M.K."/>
            <person name="Mei R."/>
            <person name="Narihiro T."/>
            <person name="Kuroda K."/>
            <person name="Liu W.-T."/>
        </authorList>
    </citation>
    <scope>NUCLEOTIDE SEQUENCE</scope>
    <source>
        <strain evidence="2">ADurb.Bin417</strain>
    </source>
</reference>
<evidence type="ECO:0000256" key="1">
    <source>
        <dbReference type="SAM" id="MobiDB-lite"/>
    </source>
</evidence>
<organism evidence="2">
    <name type="scientific">candidate division TA06 bacterium ADurb.Bin417</name>
    <dbReference type="NCBI Taxonomy" id="1852828"/>
    <lineage>
        <taxon>Bacteria</taxon>
        <taxon>Bacteria division TA06</taxon>
    </lineage>
</organism>
<accession>A0A1V5MGJ8</accession>
<protein>
    <submittedName>
        <fullName evidence="2">Uncharacterized protein</fullName>
    </submittedName>
</protein>
<dbReference type="AlphaFoldDB" id="A0A1V5MGJ8"/>
<dbReference type="Proteomes" id="UP000485484">
    <property type="component" value="Unassembled WGS sequence"/>
</dbReference>